<dbReference type="Proteomes" id="UP000236520">
    <property type="component" value="Unassembled WGS sequence"/>
</dbReference>
<comment type="caution">
    <text evidence="2">The sequence shown here is derived from an EMBL/GenBank/DDBJ whole genome shotgun (WGS) entry which is preliminary data.</text>
</comment>
<gene>
    <name evidence="2" type="ORF">SMF913_26244</name>
</gene>
<reference evidence="2 3" key="1">
    <citation type="submission" date="2015-09" db="EMBL/GenBank/DDBJ databases">
        <title>Genome sequence, genome mining and natural product profiling of a biocontrol bacterium Streptomyces malaysiensis F913.</title>
        <authorList>
            <person name="Xu Y."/>
            <person name="Wei J."/>
            <person name="Xie J."/>
            <person name="Li T."/>
            <person name="Zhou Z."/>
        </authorList>
    </citation>
    <scope>NUCLEOTIDE SEQUENCE [LARGE SCALE GENOMIC DNA]</scope>
    <source>
        <strain evidence="2 3">F913</strain>
    </source>
</reference>
<evidence type="ECO:0000313" key="2">
    <source>
        <dbReference type="EMBL" id="PNG90779.1"/>
    </source>
</evidence>
<accession>A0A2J7YS90</accession>
<evidence type="ECO:0000313" key="3">
    <source>
        <dbReference type="Proteomes" id="UP000236520"/>
    </source>
</evidence>
<feature type="region of interest" description="Disordered" evidence="1">
    <location>
        <begin position="1"/>
        <end position="81"/>
    </location>
</feature>
<proteinExistence type="predicted"/>
<dbReference type="AlphaFoldDB" id="A0A2J7YS90"/>
<feature type="compositionally biased region" description="Basic and acidic residues" evidence="1">
    <location>
        <begin position="50"/>
        <end position="62"/>
    </location>
</feature>
<dbReference type="RefSeq" id="WP_250850838.1">
    <property type="nucleotide sequence ID" value="NZ_LJIW01000002.1"/>
</dbReference>
<dbReference type="EMBL" id="LJIW01000002">
    <property type="protein sequence ID" value="PNG90779.1"/>
    <property type="molecule type" value="Genomic_DNA"/>
</dbReference>
<evidence type="ECO:0000256" key="1">
    <source>
        <dbReference type="SAM" id="MobiDB-lite"/>
    </source>
</evidence>
<organism evidence="2 3">
    <name type="scientific">Streptomyces malaysiensis</name>
    <dbReference type="NCBI Taxonomy" id="92644"/>
    <lineage>
        <taxon>Bacteria</taxon>
        <taxon>Bacillati</taxon>
        <taxon>Actinomycetota</taxon>
        <taxon>Actinomycetes</taxon>
        <taxon>Kitasatosporales</taxon>
        <taxon>Streptomycetaceae</taxon>
        <taxon>Streptomyces</taxon>
        <taxon>Streptomyces violaceusniger group</taxon>
    </lineage>
</organism>
<keyword evidence="3" id="KW-1185">Reference proteome</keyword>
<sequence length="123" mass="13818">MRKRVAALTGHVKPVAESTLHPAIKRLEKAGPPVHRTQPGTHGGRSPARPHADRRGRAEQLKRRMAFPRQPSSFFSEGDRPLRAKEVEDPFRHGILTIARATSRAELPWPRRTPDTLRAANDD</sequence>
<protein>
    <submittedName>
        <fullName evidence="2">Uncharacterized protein</fullName>
    </submittedName>
</protein>
<name>A0A2J7YS90_STRMQ</name>